<evidence type="ECO:0000256" key="3">
    <source>
        <dbReference type="ARBA" id="ARBA00022679"/>
    </source>
</evidence>
<name>U1L906_9MICO</name>
<sequence length="314" mass="32790">MAFAGRFALVDPLAEGGSGVVWRAWDLRERQYVAAKVLRQVDAASLVRFAREQATRIRHPHVLTPTGWAGEDDRVLLAMPLVDGGSLATLAGDFAPLPAPWIARIADQALQALEAVHAAGVVHRDVTPANLLLDATGTGEPRLRLTDFGIAARIGGPRLTTGPFAVGTAGFRAPEAHDADPHPSADVYALGMTLDALGPGGVLRALVDEMLAEAPGERPSPGSLRERLHATGLLERPLGDDVEVFRQLPELPPAWGPRGPAPDASMPTESARPVPAVDDPPDRASSRRAGALLAGSLAMLAVGATSIVAALLLA</sequence>
<dbReference type="AlphaFoldDB" id="U1L906"/>
<keyword evidence="5" id="KW-0418">Kinase</keyword>
<dbReference type="InterPro" id="IPR008266">
    <property type="entry name" value="Tyr_kinase_AS"/>
</dbReference>
<evidence type="ECO:0000313" key="10">
    <source>
        <dbReference type="EMBL" id="ERG63448.1"/>
    </source>
</evidence>
<proteinExistence type="predicted"/>
<evidence type="ECO:0000256" key="5">
    <source>
        <dbReference type="ARBA" id="ARBA00022777"/>
    </source>
</evidence>
<evidence type="ECO:0000256" key="1">
    <source>
        <dbReference type="ARBA" id="ARBA00012513"/>
    </source>
</evidence>
<keyword evidence="3" id="KW-0808">Transferase</keyword>
<keyword evidence="8" id="KW-1133">Transmembrane helix</keyword>
<feature type="region of interest" description="Disordered" evidence="7">
    <location>
        <begin position="250"/>
        <end position="286"/>
    </location>
</feature>
<reference evidence="10 11" key="1">
    <citation type="journal article" date="2013" name="Genome Announc.">
        <title>First draft genome sequence from a member of the genus agrococcus, isolated from modern microbialites.</title>
        <authorList>
            <person name="White R.A.III."/>
            <person name="Grassa C.J."/>
            <person name="Suttle C.A."/>
        </authorList>
    </citation>
    <scope>NUCLEOTIDE SEQUENCE [LARGE SCALE GENOMIC DNA]</scope>
    <source>
        <strain evidence="10 11">RW1</strain>
    </source>
</reference>
<feature type="domain" description="Protein kinase" evidence="9">
    <location>
        <begin position="7"/>
        <end position="314"/>
    </location>
</feature>
<dbReference type="Gene3D" id="1.10.510.10">
    <property type="entry name" value="Transferase(Phosphotransferase) domain 1"/>
    <property type="match status" value="1"/>
</dbReference>
<feature type="transmembrane region" description="Helical" evidence="8">
    <location>
        <begin position="291"/>
        <end position="313"/>
    </location>
</feature>
<evidence type="ECO:0000256" key="8">
    <source>
        <dbReference type="SAM" id="Phobius"/>
    </source>
</evidence>
<keyword evidence="4" id="KW-0547">Nucleotide-binding</keyword>
<dbReference type="PANTHER" id="PTHR43289:SF6">
    <property type="entry name" value="SERINE_THREONINE-PROTEIN KINASE NEKL-3"/>
    <property type="match status" value="1"/>
</dbReference>
<keyword evidence="6" id="KW-0067">ATP-binding</keyword>
<dbReference type="CDD" id="cd14014">
    <property type="entry name" value="STKc_PknB_like"/>
    <property type="match status" value="1"/>
</dbReference>
<evidence type="ECO:0000256" key="4">
    <source>
        <dbReference type="ARBA" id="ARBA00022741"/>
    </source>
</evidence>
<evidence type="ECO:0000256" key="6">
    <source>
        <dbReference type="ARBA" id="ARBA00022840"/>
    </source>
</evidence>
<dbReference type="GO" id="GO:0004674">
    <property type="term" value="F:protein serine/threonine kinase activity"/>
    <property type="evidence" value="ECO:0007669"/>
    <property type="project" value="UniProtKB-KW"/>
</dbReference>
<dbReference type="OrthoDB" id="9762169at2"/>
<dbReference type="EMBL" id="ASHR01000032">
    <property type="protein sequence ID" value="ERG63448.1"/>
    <property type="molecule type" value="Genomic_DNA"/>
</dbReference>
<dbReference type="PANTHER" id="PTHR43289">
    <property type="entry name" value="MITOGEN-ACTIVATED PROTEIN KINASE KINASE KINASE 20-RELATED"/>
    <property type="match status" value="1"/>
</dbReference>
<dbReference type="PROSITE" id="PS00109">
    <property type="entry name" value="PROTEIN_KINASE_TYR"/>
    <property type="match status" value="1"/>
</dbReference>
<evidence type="ECO:0000313" key="11">
    <source>
        <dbReference type="Proteomes" id="UP000016462"/>
    </source>
</evidence>
<evidence type="ECO:0000256" key="7">
    <source>
        <dbReference type="SAM" id="MobiDB-lite"/>
    </source>
</evidence>
<dbReference type="SUPFAM" id="SSF56112">
    <property type="entry name" value="Protein kinase-like (PK-like)"/>
    <property type="match status" value="1"/>
</dbReference>
<dbReference type="PROSITE" id="PS50011">
    <property type="entry name" value="PROTEIN_KINASE_DOM"/>
    <property type="match status" value="1"/>
</dbReference>
<dbReference type="InterPro" id="IPR000719">
    <property type="entry name" value="Prot_kinase_dom"/>
</dbReference>
<dbReference type="InterPro" id="IPR011009">
    <property type="entry name" value="Kinase-like_dom_sf"/>
</dbReference>
<accession>U1L906</accession>
<protein>
    <recommendedName>
        <fullName evidence="1">non-specific serine/threonine protein kinase</fullName>
        <ecNumber evidence="1">2.7.11.1</ecNumber>
    </recommendedName>
</protein>
<keyword evidence="2" id="KW-0723">Serine/threonine-protein kinase</keyword>
<gene>
    <name evidence="10" type="ORF">L332_03155</name>
</gene>
<organism evidence="10 11">
    <name type="scientific">Agrococcus pavilionensis RW1</name>
    <dbReference type="NCBI Taxonomy" id="1330458"/>
    <lineage>
        <taxon>Bacteria</taxon>
        <taxon>Bacillati</taxon>
        <taxon>Actinomycetota</taxon>
        <taxon>Actinomycetes</taxon>
        <taxon>Micrococcales</taxon>
        <taxon>Microbacteriaceae</taxon>
        <taxon>Agrococcus</taxon>
    </lineage>
</organism>
<evidence type="ECO:0000259" key="9">
    <source>
        <dbReference type="PROSITE" id="PS50011"/>
    </source>
</evidence>
<comment type="caution">
    <text evidence="10">The sequence shown here is derived from an EMBL/GenBank/DDBJ whole genome shotgun (WGS) entry which is preliminary data.</text>
</comment>
<dbReference type="EC" id="2.7.11.1" evidence="1"/>
<evidence type="ECO:0000256" key="2">
    <source>
        <dbReference type="ARBA" id="ARBA00022527"/>
    </source>
</evidence>
<dbReference type="Pfam" id="PF00069">
    <property type="entry name" value="Pkinase"/>
    <property type="match status" value="1"/>
</dbReference>
<dbReference type="Proteomes" id="UP000016462">
    <property type="component" value="Unassembled WGS sequence"/>
</dbReference>
<keyword evidence="8" id="KW-0812">Transmembrane</keyword>
<keyword evidence="11" id="KW-1185">Reference proteome</keyword>
<dbReference type="GO" id="GO:0005524">
    <property type="term" value="F:ATP binding"/>
    <property type="evidence" value="ECO:0007669"/>
    <property type="project" value="UniProtKB-KW"/>
</dbReference>
<keyword evidence="8" id="KW-0472">Membrane</keyword>